<dbReference type="EMBL" id="CACRXK020027498">
    <property type="protein sequence ID" value="CAB4040941.1"/>
    <property type="molecule type" value="Genomic_DNA"/>
</dbReference>
<accession>A0A6S7KCB5</accession>
<dbReference type="GO" id="GO:0004842">
    <property type="term" value="F:ubiquitin-protein transferase activity"/>
    <property type="evidence" value="ECO:0007669"/>
    <property type="project" value="InterPro"/>
</dbReference>
<keyword evidence="1" id="KW-0436">Ligase</keyword>
<reference evidence="1" key="1">
    <citation type="submission" date="2020-04" db="EMBL/GenBank/DDBJ databases">
        <authorList>
            <person name="Alioto T."/>
            <person name="Alioto T."/>
            <person name="Gomez Garrido J."/>
        </authorList>
    </citation>
    <scope>NUCLEOTIDE SEQUENCE</scope>
    <source>
        <strain evidence="1">A484AB</strain>
    </source>
</reference>
<dbReference type="GO" id="GO:0016874">
    <property type="term" value="F:ligase activity"/>
    <property type="evidence" value="ECO:0007669"/>
    <property type="project" value="UniProtKB-KW"/>
</dbReference>
<dbReference type="Proteomes" id="UP001152795">
    <property type="component" value="Unassembled WGS sequence"/>
</dbReference>
<name>A0A6S7KCB5_PARCT</name>
<keyword evidence="2" id="KW-1185">Reference proteome</keyword>
<evidence type="ECO:0000313" key="1">
    <source>
        <dbReference type="EMBL" id="CAB4040941.1"/>
    </source>
</evidence>
<gene>
    <name evidence="1" type="ORF">PACLA_8A044912</name>
</gene>
<dbReference type="OrthoDB" id="5950012at2759"/>
<proteinExistence type="predicted"/>
<evidence type="ECO:0000313" key="2">
    <source>
        <dbReference type="Proteomes" id="UP001152795"/>
    </source>
</evidence>
<comment type="caution">
    <text evidence="1">The sequence shown here is derived from an EMBL/GenBank/DDBJ whole genome shotgun (WGS) entry which is preliminary data.</text>
</comment>
<dbReference type="AlphaFoldDB" id="A0A6S7KCB5"/>
<dbReference type="SUPFAM" id="SSF56204">
    <property type="entry name" value="Hect, E3 ligase catalytic domain"/>
    <property type="match status" value="1"/>
</dbReference>
<protein>
    <submittedName>
        <fullName evidence="1">G2 M phase-specific E3 ubiquitin- ligase-like</fullName>
    </submittedName>
</protein>
<sequence length="117" mass="12826">MEPLLTLDGAANFLVTSDLLLDHMTIECSPEVDGDTSKNSLSTLYKFITGTKRVTPLGLEKNIAIKFKHECKPGCHCRPTAATCDPSITFPIHFENAKDFEVIMDSALEESTGFGFV</sequence>
<dbReference type="Gene3D" id="3.30.2410.10">
    <property type="entry name" value="Hect, E3 ligase catalytic domain"/>
    <property type="match status" value="1"/>
</dbReference>
<dbReference type="InterPro" id="IPR035983">
    <property type="entry name" value="Hect_E3_ubiquitin_ligase"/>
</dbReference>
<organism evidence="1 2">
    <name type="scientific">Paramuricea clavata</name>
    <name type="common">Red gorgonian</name>
    <name type="synonym">Violescent sea-whip</name>
    <dbReference type="NCBI Taxonomy" id="317549"/>
    <lineage>
        <taxon>Eukaryota</taxon>
        <taxon>Metazoa</taxon>
        <taxon>Cnidaria</taxon>
        <taxon>Anthozoa</taxon>
        <taxon>Octocorallia</taxon>
        <taxon>Malacalcyonacea</taxon>
        <taxon>Plexauridae</taxon>
        <taxon>Paramuricea</taxon>
    </lineage>
</organism>